<keyword evidence="2" id="KW-0472">Membrane</keyword>
<keyword evidence="1" id="KW-0175">Coiled coil</keyword>
<gene>
    <name evidence="3" type="ORF">SAMN06296010_1987</name>
</gene>
<name>A0A1X7K288_9MICO</name>
<feature type="transmembrane region" description="Helical" evidence="2">
    <location>
        <begin position="36"/>
        <end position="61"/>
    </location>
</feature>
<reference evidence="4" key="1">
    <citation type="submission" date="2017-04" db="EMBL/GenBank/DDBJ databases">
        <authorList>
            <person name="Varghese N."/>
            <person name="Submissions S."/>
        </authorList>
    </citation>
    <scope>NUCLEOTIDE SEQUENCE [LARGE SCALE GENOMIC DNA]</scope>
    <source>
        <strain evidence="4">VKM Ac-2510</strain>
    </source>
</reference>
<feature type="transmembrane region" description="Helical" evidence="2">
    <location>
        <begin position="81"/>
        <end position="103"/>
    </location>
</feature>
<proteinExistence type="predicted"/>
<protein>
    <recommendedName>
        <fullName evidence="5">Pentapeptide repeat-containing protein</fullName>
    </recommendedName>
</protein>
<dbReference type="AlphaFoldDB" id="A0A1X7K288"/>
<dbReference type="Proteomes" id="UP000193244">
    <property type="component" value="Unassembled WGS sequence"/>
</dbReference>
<evidence type="ECO:0000313" key="4">
    <source>
        <dbReference type="Proteomes" id="UP000193244"/>
    </source>
</evidence>
<evidence type="ECO:0000256" key="1">
    <source>
        <dbReference type="SAM" id="Coils"/>
    </source>
</evidence>
<evidence type="ECO:0008006" key="5">
    <source>
        <dbReference type="Google" id="ProtNLM"/>
    </source>
</evidence>
<evidence type="ECO:0000313" key="3">
    <source>
        <dbReference type="EMBL" id="SMG34780.1"/>
    </source>
</evidence>
<evidence type="ECO:0000256" key="2">
    <source>
        <dbReference type="SAM" id="Phobius"/>
    </source>
</evidence>
<keyword evidence="2" id="KW-1133">Transmembrane helix</keyword>
<dbReference type="Gene3D" id="2.160.20.80">
    <property type="entry name" value="E3 ubiquitin-protein ligase SopA"/>
    <property type="match status" value="1"/>
</dbReference>
<keyword evidence="2" id="KW-0812">Transmembrane</keyword>
<sequence length="469" mass="50899">MVARAHLVSYPLAMTDDTALAPKATRRSTSRFLRPWVIVPAVIAFVVFGAVALLLLPQLLLDNWLANQEVDTATVRLAVGNAAQVVLFSLGGVIALVGVTLSLSRHGLELENAENERAKEERRITELEQQRHADGDRELRARFAQAVGLLSDPDKPTTRQAGMYALAALADDWANHGRTDERQVCIDVLCGYLRSRWDPTSDKGDDERRIRATGFDLIGTHHRQADGQPSWDGARFNIQGAIIDFDINFRNTRFASSRVDLSHAVFSGGTVSFTHGSIQGGGLTFSQAQFLGATLSFFGTELMGGSIDFEHCSMSGGRLTFSHAKFLGADLAFEYWTQSGGEILFTRSNLSEGSISFADAKFAGGYFNFGSAVFEGTLVDFDGASFSGTNMSFGGSKFRAGELTFHSATFDGSEMSFSRAQLSGSIVSFGDSLFKSGQVDFEYAKFAGGDVSVGETKFSSQPVIFPWLK</sequence>
<keyword evidence="4" id="KW-1185">Reference proteome</keyword>
<feature type="coiled-coil region" evidence="1">
    <location>
        <begin position="103"/>
        <end position="130"/>
    </location>
</feature>
<accession>A0A1X7K288</accession>
<organism evidence="3 4">
    <name type="scientific">Agreia pratensis</name>
    <dbReference type="NCBI Taxonomy" id="150121"/>
    <lineage>
        <taxon>Bacteria</taxon>
        <taxon>Bacillati</taxon>
        <taxon>Actinomycetota</taxon>
        <taxon>Actinomycetes</taxon>
        <taxon>Micrococcales</taxon>
        <taxon>Microbacteriaceae</taxon>
        <taxon>Agreia</taxon>
    </lineage>
</organism>
<dbReference type="EMBL" id="FXAY01000003">
    <property type="protein sequence ID" value="SMG34780.1"/>
    <property type="molecule type" value="Genomic_DNA"/>
</dbReference>
<dbReference type="STRING" id="150121.SAMN06296010_1987"/>